<dbReference type="EMBL" id="JACOSL010000038">
    <property type="protein sequence ID" value="MBI1756672.1"/>
    <property type="molecule type" value="Genomic_DNA"/>
</dbReference>
<evidence type="ECO:0000313" key="2">
    <source>
        <dbReference type="Proteomes" id="UP000727962"/>
    </source>
</evidence>
<dbReference type="Proteomes" id="UP000727962">
    <property type="component" value="Unassembled WGS sequence"/>
</dbReference>
<evidence type="ECO:0000313" key="1">
    <source>
        <dbReference type="EMBL" id="MBI1756672.1"/>
    </source>
</evidence>
<sequence length="188" mass="20950">MVVAMHRRLVLIVAATSLMALVLACQRERRALRIAEAGDLSFVYDPRKEELQSSKAQDDRRRWIVWRSDPTYGILMGEVQPVPETDLTAYLEARLREFIASRDHAADLVVLSKASWTIVGNNKLYAFRATRSANPTVLIYGYLTNGTSRLSLRVALPPPGSFTAGEPGVAGDLYDLVASMTIRDSVRR</sequence>
<reference evidence="1" key="1">
    <citation type="submission" date="2020-07" db="EMBL/GenBank/DDBJ databases">
        <title>Huge and variable diversity of episymbiotic CPR bacteria and DPANN archaea in groundwater ecosystems.</title>
        <authorList>
            <person name="He C.Y."/>
            <person name="Keren R."/>
            <person name="Whittaker M."/>
            <person name="Farag I.F."/>
            <person name="Doudna J."/>
            <person name="Cate J.H.D."/>
            <person name="Banfield J.F."/>
        </authorList>
    </citation>
    <scope>NUCLEOTIDE SEQUENCE</scope>
    <source>
        <strain evidence="1">NC_groundwater_17_Pr7_B-0.1um_64_12</strain>
    </source>
</reference>
<name>A0A931PUL4_FIMGI</name>
<comment type="caution">
    <text evidence="1">The sequence shown here is derived from an EMBL/GenBank/DDBJ whole genome shotgun (WGS) entry which is preliminary data.</text>
</comment>
<dbReference type="AlphaFoldDB" id="A0A931PUL4"/>
<dbReference type="PROSITE" id="PS51257">
    <property type="entry name" value="PROKAR_LIPOPROTEIN"/>
    <property type="match status" value="1"/>
</dbReference>
<protein>
    <submittedName>
        <fullName evidence="1">Uncharacterized protein</fullName>
    </submittedName>
</protein>
<accession>A0A931PUL4</accession>
<organism evidence="1 2">
    <name type="scientific">Fimbriimonas ginsengisoli</name>
    <dbReference type="NCBI Taxonomy" id="1005039"/>
    <lineage>
        <taxon>Bacteria</taxon>
        <taxon>Bacillati</taxon>
        <taxon>Armatimonadota</taxon>
        <taxon>Fimbriimonadia</taxon>
        <taxon>Fimbriimonadales</taxon>
        <taxon>Fimbriimonadaceae</taxon>
        <taxon>Fimbriimonas</taxon>
    </lineage>
</organism>
<proteinExistence type="predicted"/>
<gene>
    <name evidence="1" type="ORF">HYR64_06145</name>
</gene>